<keyword evidence="2" id="KW-1185">Reference proteome</keyword>
<protein>
    <submittedName>
        <fullName evidence="1">Uncharacterized protein</fullName>
    </submittedName>
</protein>
<evidence type="ECO:0000313" key="2">
    <source>
        <dbReference type="Proteomes" id="UP000823775"/>
    </source>
</evidence>
<feature type="non-terminal residue" evidence="1">
    <location>
        <position position="53"/>
    </location>
</feature>
<accession>A0ABS8RGZ9</accession>
<dbReference type="EMBL" id="JACEIK010000006">
    <property type="protein sequence ID" value="MCD7446131.1"/>
    <property type="molecule type" value="Genomic_DNA"/>
</dbReference>
<proteinExistence type="predicted"/>
<dbReference type="Proteomes" id="UP000823775">
    <property type="component" value="Unassembled WGS sequence"/>
</dbReference>
<sequence>MELGEIGVSRCKVCKARCEASFENMNHHFDRQWPPIPNTYFLHIHFIQYLPSI</sequence>
<reference evidence="1 2" key="1">
    <citation type="journal article" date="2021" name="BMC Genomics">
        <title>Datura genome reveals duplications of psychoactive alkaloid biosynthetic genes and high mutation rate following tissue culture.</title>
        <authorList>
            <person name="Rajewski A."/>
            <person name="Carter-House D."/>
            <person name="Stajich J."/>
            <person name="Litt A."/>
        </authorList>
    </citation>
    <scope>NUCLEOTIDE SEQUENCE [LARGE SCALE GENOMIC DNA]</scope>
    <source>
        <strain evidence="1">AR-01</strain>
    </source>
</reference>
<gene>
    <name evidence="1" type="ORF">HAX54_041516</name>
</gene>
<comment type="caution">
    <text evidence="1">The sequence shown here is derived from an EMBL/GenBank/DDBJ whole genome shotgun (WGS) entry which is preliminary data.</text>
</comment>
<evidence type="ECO:0000313" key="1">
    <source>
        <dbReference type="EMBL" id="MCD7446131.1"/>
    </source>
</evidence>
<organism evidence="1 2">
    <name type="scientific">Datura stramonium</name>
    <name type="common">Jimsonweed</name>
    <name type="synonym">Common thornapple</name>
    <dbReference type="NCBI Taxonomy" id="4076"/>
    <lineage>
        <taxon>Eukaryota</taxon>
        <taxon>Viridiplantae</taxon>
        <taxon>Streptophyta</taxon>
        <taxon>Embryophyta</taxon>
        <taxon>Tracheophyta</taxon>
        <taxon>Spermatophyta</taxon>
        <taxon>Magnoliopsida</taxon>
        <taxon>eudicotyledons</taxon>
        <taxon>Gunneridae</taxon>
        <taxon>Pentapetalae</taxon>
        <taxon>asterids</taxon>
        <taxon>lamiids</taxon>
        <taxon>Solanales</taxon>
        <taxon>Solanaceae</taxon>
        <taxon>Solanoideae</taxon>
        <taxon>Datureae</taxon>
        <taxon>Datura</taxon>
    </lineage>
</organism>
<name>A0ABS8RGZ9_DATST</name>